<reference evidence="3 4" key="1">
    <citation type="journal article" date="2024" name="Plant J.">
        <title>Genome sequences and population genomics reveal climatic adaptation and genomic divergence between two closely related sweetgum species.</title>
        <authorList>
            <person name="Xu W.Q."/>
            <person name="Ren C.Q."/>
            <person name="Zhang X.Y."/>
            <person name="Comes H.P."/>
            <person name="Liu X.H."/>
            <person name="Li Y.G."/>
            <person name="Kettle C.J."/>
            <person name="Jalonen R."/>
            <person name="Gaisberger H."/>
            <person name="Ma Y.Z."/>
            <person name="Qiu Y.X."/>
        </authorList>
    </citation>
    <scope>NUCLEOTIDE SEQUENCE [LARGE SCALE GENOMIC DNA]</scope>
    <source>
        <strain evidence="3">Hangzhou</strain>
    </source>
</reference>
<evidence type="ECO:0000313" key="4">
    <source>
        <dbReference type="Proteomes" id="UP001415857"/>
    </source>
</evidence>
<dbReference type="Proteomes" id="UP001415857">
    <property type="component" value="Unassembled WGS sequence"/>
</dbReference>
<dbReference type="PRINTS" id="PR00364">
    <property type="entry name" value="DISEASERSIST"/>
</dbReference>
<protein>
    <recommendedName>
        <fullName evidence="2">NB-ARC domain-containing protein</fullName>
    </recommendedName>
</protein>
<dbReference type="EMBL" id="JBBPBK010000015">
    <property type="protein sequence ID" value="KAK9268793.1"/>
    <property type="molecule type" value="Genomic_DNA"/>
</dbReference>
<dbReference type="AlphaFoldDB" id="A0AAP0N9X7"/>
<dbReference type="Pfam" id="PF00931">
    <property type="entry name" value="NB-ARC"/>
    <property type="match status" value="1"/>
</dbReference>
<dbReference type="GO" id="GO:0006952">
    <property type="term" value="P:defense response"/>
    <property type="evidence" value="ECO:0007669"/>
    <property type="project" value="UniProtKB-KW"/>
</dbReference>
<proteinExistence type="predicted"/>
<evidence type="ECO:0000259" key="2">
    <source>
        <dbReference type="Pfam" id="PF00931"/>
    </source>
</evidence>
<dbReference type="GO" id="GO:0043531">
    <property type="term" value="F:ADP binding"/>
    <property type="evidence" value="ECO:0007669"/>
    <property type="project" value="InterPro"/>
</dbReference>
<name>A0AAP0N9X7_LIQFO</name>
<dbReference type="SUPFAM" id="SSF52540">
    <property type="entry name" value="P-loop containing nucleoside triphosphate hydrolases"/>
    <property type="match status" value="1"/>
</dbReference>
<dbReference type="InterPro" id="IPR027417">
    <property type="entry name" value="P-loop_NTPase"/>
</dbReference>
<comment type="caution">
    <text evidence="3">The sequence shown here is derived from an EMBL/GenBank/DDBJ whole genome shotgun (WGS) entry which is preliminary data.</text>
</comment>
<accession>A0AAP0N9X7</accession>
<dbReference type="PANTHER" id="PTHR36766:SF30">
    <property type="entry name" value="TIR-NBS TYPE DISEASE RESISTANCE PROTEIN-RELATED"/>
    <property type="match status" value="1"/>
</dbReference>
<sequence>MSEMSEITLPFLKSKFMKDFQEAEQELTQKFPHHSLYQDIKRLLEDKTITPTKDLLSSLNEKSAEHVAFCQQRKGLKTKLPSMAEHTFVRKIQKQLLHIHVKLMAMDADADAARGSSSPPQPPTGTDESIERLIYGVYEIHSFDQQSKKAVDLLLERKAIGIVGMGGSGKTTLAQMVVDAVIGQKEFEVGYWVGLSDHVARPQDTTWVVQCVLLDPKGYLRVERQNWTIEELLGKVFSSNKCLLVLDGAKKRSDWYKKASTRLLSESAVIVTSRMEEVAEGMVGKGNLYHMQLVSDAEEIWVIFKDAVEENGLIDASHPTLMRIKDDWMRLWSGVLAFHWWTSFRNEFTRLMSYFFPRVNYFQRMYELDRLFCGTLNSIQSGNVEFSQRQIHEEKERKFSK</sequence>
<keyword evidence="4" id="KW-1185">Reference proteome</keyword>
<evidence type="ECO:0000313" key="3">
    <source>
        <dbReference type="EMBL" id="KAK9268793.1"/>
    </source>
</evidence>
<feature type="domain" description="NB-ARC" evidence="2">
    <location>
        <begin position="149"/>
        <end position="311"/>
    </location>
</feature>
<dbReference type="InterPro" id="IPR002182">
    <property type="entry name" value="NB-ARC"/>
</dbReference>
<evidence type="ECO:0000256" key="1">
    <source>
        <dbReference type="ARBA" id="ARBA00022821"/>
    </source>
</evidence>
<keyword evidence="1" id="KW-0611">Plant defense</keyword>
<organism evidence="3 4">
    <name type="scientific">Liquidambar formosana</name>
    <name type="common">Formosan gum</name>
    <dbReference type="NCBI Taxonomy" id="63359"/>
    <lineage>
        <taxon>Eukaryota</taxon>
        <taxon>Viridiplantae</taxon>
        <taxon>Streptophyta</taxon>
        <taxon>Embryophyta</taxon>
        <taxon>Tracheophyta</taxon>
        <taxon>Spermatophyta</taxon>
        <taxon>Magnoliopsida</taxon>
        <taxon>eudicotyledons</taxon>
        <taxon>Gunneridae</taxon>
        <taxon>Pentapetalae</taxon>
        <taxon>Saxifragales</taxon>
        <taxon>Altingiaceae</taxon>
        <taxon>Liquidambar</taxon>
    </lineage>
</organism>
<gene>
    <name evidence="3" type="ORF">L1049_000556</name>
</gene>
<dbReference type="PANTHER" id="PTHR36766">
    <property type="entry name" value="PLANT BROAD-SPECTRUM MILDEW RESISTANCE PROTEIN RPW8"/>
    <property type="match status" value="1"/>
</dbReference>
<dbReference type="Gene3D" id="3.40.50.300">
    <property type="entry name" value="P-loop containing nucleotide triphosphate hydrolases"/>
    <property type="match status" value="1"/>
</dbReference>